<dbReference type="GeneID" id="36346893"/>
<organism evidence="1 2">
    <name type="scientific">Echinococcus granulosus</name>
    <name type="common">Hydatid tapeworm</name>
    <dbReference type="NCBI Taxonomy" id="6210"/>
    <lineage>
        <taxon>Eukaryota</taxon>
        <taxon>Metazoa</taxon>
        <taxon>Spiralia</taxon>
        <taxon>Lophotrochozoa</taxon>
        <taxon>Platyhelminthes</taxon>
        <taxon>Cestoda</taxon>
        <taxon>Eucestoda</taxon>
        <taxon>Cyclophyllidea</taxon>
        <taxon>Taeniidae</taxon>
        <taxon>Echinococcus</taxon>
        <taxon>Echinococcus granulosus group</taxon>
    </lineage>
</organism>
<evidence type="ECO:0000313" key="1">
    <source>
        <dbReference type="EMBL" id="EUB53963.1"/>
    </source>
</evidence>
<dbReference type="CTD" id="36346893"/>
<accession>W6TZ26</accession>
<dbReference type="Proteomes" id="UP000019149">
    <property type="component" value="Unassembled WGS sequence"/>
</dbReference>
<dbReference type="AlphaFoldDB" id="W6TZ26"/>
<dbReference type="KEGG" id="egl:EGR_11180"/>
<dbReference type="EMBL" id="APAU02000458">
    <property type="protein sequence ID" value="EUB53963.1"/>
    <property type="molecule type" value="Genomic_DNA"/>
</dbReference>
<evidence type="ECO:0000313" key="2">
    <source>
        <dbReference type="Proteomes" id="UP000019149"/>
    </source>
</evidence>
<gene>
    <name evidence="1" type="ORF">EGR_11180</name>
</gene>
<comment type="caution">
    <text evidence="1">The sequence shown here is derived from an EMBL/GenBank/DDBJ whole genome shotgun (WGS) entry which is preliminary data.</text>
</comment>
<name>W6TZ26_ECHGR</name>
<protein>
    <submittedName>
        <fullName evidence="1">Uncharacterized protein</fullName>
    </submittedName>
</protein>
<dbReference type="RefSeq" id="XP_024345159.1">
    <property type="nucleotide sequence ID" value="XM_024500427.1"/>
</dbReference>
<reference evidence="1 2" key="1">
    <citation type="journal article" date="2013" name="Nat. Genet.">
        <title>The genome of the hydatid tapeworm Echinococcus granulosus.</title>
        <authorList>
            <person name="Zheng H."/>
            <person name="Zhang W."/>
            <person name="Zhang L."/>
            <person name="Zhang Z."/>
            <person name="Li J."/>
            <person name="Lu G."/>
            <person name="Zhu Y."/>
            <person name="Wang Y."/>
            <person name="Huang Y."/>
            <person name="Liu J."/>
            <person name="Kang H."/>
            <person name="Chen J."/>
            <person name="Wang L."/>
            <person name="Chen A."/>
            <person name="Yu S."/>
            <person name="Gao Z."/>
            <person name="Jin L."/>
            <person name="Gu W."/>
            <person name="Wang Z."/>
            <person name="Zhao L."/>
            <person name="Shi B."/>
            <person name="Wen H."/>
            <person name="Lin R."/>
            <person name="Jones M.K."/>
            <person name="Brejova B."/>
            <person name="Vinar T."/>
            <person name="Zhao G."/>
            <person name="McManus D.P."/>
            <person name="Chen Z."/>
            <person name="Zhou Y."/>
            <person name="Wang S."/>
        </authorList>
    </citation>
    <scope>NUCLEOTIDE SEQUENCE [LARGE SCALE GENOMIC DNA]</scope>
</reference>
<keyword evidence="2" id="KW-1185">Reference proteome</keyword>
<sequence>MPWAAFVRGCKCICRRNELRQFMVPVVFDSNSRKKNVEGCKTSTKKMRPLRLCQYFAEKYGIMRFTLVCRQKCKSDFSISCPTYAILRAWKR</sequence>
<proteinExistence type="predicted"/>